<reference evidence="1 2" key="1">
    <citation type="submission" date="2012-08" db="EMBL/GenBank/DDBJ databases">
        <authorList>
            <person name="Harkins D.M."/>
            <person name="Durkin A.S."/>
            <person name="Selengut J.D."/>
            <person name="Sanka R."/>
            <person name="DePew J."/>
            <person name="Purushe J."/>
            <person name="Matthias M.A."/>
            <person name="Vinetz J.M."/>
            <person name="Sutton G.G."/>
            <person name="Nelson W.C."/>
            <person name="Fouts D.E."/>
        </authorList>
    </citation>
    <scope>NUCLEOTIDE SEQUENCE [LARGE SCALE GENOMIC DNA]</scope>
    <source>
        <strain evidence="1 2">MMD4847</strain>
    </source>
</reference>
<dbReference type="EMBL" id="AHOM02000004">
    <property type="protein sequence ID" value="EJZ42695.1"/>
    <property type="molecule type" value="Genomic_DNA"/>
</dbReference>
<name>A0ABN0HAR0_9LEPT</name>
<organism evidence="1 2">
    <name type="scientific">Leptospira licerasiae str. MMD4847</name>
    <dbReference type="NCBI Taxonomy" id="1049971"/>
    <lineage>
        <taxon>Bacteria</taxon>
        <taxon>Pseudomonadati</taxon>
        <taxon>Spirochaetota</taxon>
        <taxon>Spirochaetia</taxon>
        <taxon>Leptospirales</taxon>
        <taxon>Leptospiraceae</taxon>
        <taxon>Leptospira</taxon>
    </lineage>
</organism>
<accession>A0ABN0HAR0</accession>
<keyword evidence="2" id="KW-1185">Reference proteome</keyword>
<comment type="caution">
    <text evidence="1">The sequence shown here is derived from an EMBL/GenBank/DDBJ whole genome shotgun (WGS) entry which is preliminary data.</text>
</comment>
<proteinExistence type="predicted"/>
<gene>
    <name evidence="1" type="ORF">LEP1GSC178_2533</name>
</gene>
<evidence type="ECO:0000313" key="1">
    <source>
        <dbReference type="EMBL" id="EJZ42695.1"/>
    </source>
</evidence>
<evidence type="ECO:0000313" key="2">
    <source>
        <dbReference type="Proteomes" id="UP000018720"/>
    </source>
</evidence>
<dbReference type="Proteomes" id="UP000018720">
    <property type="component" value="Unassembled WGS sequence"/>
</dbReference>
<sequence length="56" mass="6256">MVNQCSDSVSNGSRKEIEIVRVKKTIKENKIVKKKRSEKLGTGPEIGPASNIRNFL</sequence>
<protein>
    <submittedName>
        <fullName evidence="1">Uncharacterized protein</fullName>
    </submittedName>
</protein>